<dbReference type="InterPro" id="IPR029409">
    <property type="entry name" value="TMEM237"/>
</dbReference>
<reference evidence="13" key="1">
    <citation type="journal article" date="2023" name="PLoS Negl. Trop. Dis.">
        <title>A genome sequence for Biomphalaria pfeifferi, the major vector snail for the human-infecting parasite Schistosoma mansoni.</title>
        <authorList>
            <person name="Bu L."/>
            <person name="Lu L."/>
            <person name="Laidemitt M.R."/>
            <person name="Zhang S.M."/>
            <person name="Mutuku M."/>
            <person name="Mkoji G."/>
            <person name="Steinauer M."/>
            <person name="Loker E.S."/>
        </authorList>
    </citation>
    <scope>NUCLEOTIDE SEQUENCE</scope>
    <source>
        <strain evidence="13">KasaAsao</strain>
    </source>
</reference>
<keyword evidence="6 12" id="KW-1133">Transmembrane helix</keyword>
<evidence type="ECO:0000256" key="1">
    <source>
        <dbReference type="ARBA" id="ARBA00004138"/>
    </source>
</evidence>
<dbReference type="GO" id="GO:0016020">
    <property type="term" value="C:membrane"/>
    <property type="evidence" value="ECO:0007669"/>
    <property type="project" value="UniProtKB-SubCell"/>
</dbReference>
<proteinExistence type="inferred from homology"/>
<keyword evidence="14" id="KW-1185">Reference proteome</keyword>
<dbReference type="GO" id="GO:0035869">
    <property type="term" value="C:ciliary transition zone"/>
    <property type="evidence" value="ECO:0007669"/>
    <property type="project" value="TreeGrafter"/>
</dbReference>
<feature type="compositionally biased region" description="Polar residues" evidence="11">
    <location>
        <begin position="78"/>
        <end position="92"/>
    </location>
</feature>
<organism evidence="13 14">
    <name type="scientific">Biomphalaria pfeifferi</name>
    <name type="common">Bloodfluke planorb</name>
    <name type="synonym">Freshwater snail</name>
    <dbReference type="NCBI Taxonomy" id="112525"/>
    <lineage>
        <taxon>Eukaryota</taxon>
        <taxon>Metazoa</taxon>
        <taxon>Spiralia</taxon>
        <taxon>Lophotrochozoa</taxon>
        <taxon>Mollusca</taxon>
        <taxon>Gastropoda</taxon>
        <taxon>Heterobranchia</taxon>
        <taxon>Euthyneura</taxon>
        <taxon>Panpulmonata</taxon>
        <taxon>Hygrophila</taxon>
        <taxon>Lymnaeoidea</taxon>
        <taxon>Planorbidae</taxon>
        <taxon>Biomphalaria</taxon>
    </lineage>
</organism>
<sequence length="449" mass="50239">MSNEDVDAIPIKTITKKKGLPSISTNPNTETVEGSIPVKRKKRRTPIDADKVETTTTDNRSSASSNENKPTPRKRRQPTNQATTAEGSTPVSLTADKPVKKKKPKATSKEPSVATASPSAGDANQTKEGQGSKTSLITREDDTPRKKQPRKKKKAKKSEAVADEFGDTPWAEDLRTMREDIISADSQVKEEQELGDTVEEKKQPISFITPQVLRSQPLDKIFIETSNRFKGQNKSTLSRQQFVETFRPIEPKPISRTTTIDFAIASHKIFRVVTLFLQGLTAGLSLWHMVMIYVLSSFSSDDFLQHYYRVSMPLHCSYYFLLIILTVSACDRFDLGNPTRRFLLRAFTLQNGAVAIIFSLVALILNVVLIKYDDRMYLHKEFTDLYSSESEKASDISTFQSINTARSAFIILTWLVLSLTPGSDRLGKNLRSGETGLERDHDLDKVSAA</sequence>
<reference evidence="13" key="2">
    <citation type="submission" date="2023-04" db="EMBL/GenBank/DDBJ databases">
        <authorList>
            <person name="Bu L."/>
            <person name="Lu L."/>
            <person name="Laidemitt M.R."/>
            <person name="Zhang S.M."/>
            <person name="Mutuku M."/>
            <person name="Mkoji G."/>
            <person name="Steinauer M."/>
            <person name="Loker E.S."/>
        </authorList>
    </citation>
    <scope>NUCLEOTIDE SEQUENCE</scope>
    <source>
        <strain evidence="13">KasaAsao</strain>
        <tissue evidence="13">Whole Snail</tissue>
    </source>
</reference>
<name>A0AAD8ASY2_BIOPF</name>
<comment type="subcellular location">
    <subcellularLocation>
        <location evidence="1">Cell projection</location>
        <location evidence="1">Cilium</location>
    </subcellularLocation>
    <subcellularLocation>
        <location evidence="2">Membrane</location>
        <topology evidence="2">Multi-pass membrane protein</topology>
    </subcellularLocation>
</comment>
<dbReference type="PANTHER" id="PTHR28388">
    <property type="entry name" value="TRANSMEMBRANE PROTEIN 237"/>
    <property type="match status" value="1"/>
</dbReference>
<evidence type="ECO:0000256" key="10">
    <source>
        <dbReference type="ARBA" id="ARBA00025631"/>
    </source>
</evidence>
<feature type="compositionally biased region" description="Basic residues" evidence="11">
    <location>
        <begin position="146"/>
        <end position="156"/>
    </location>
</feature>
<feature type="compositionally biased region" description="Polar residues" evidence="11">
    <location>
        <begin position="22"/>
        <end position="32"/>
    </location>
</feature>
<comment type="similarity">
    <text evidence="3">Belongs to the TMEM237 family.</text>
</comment>
<comment type="function">
    <text evidence="10">Component of the transition zone in primary cilia. Required for ciliogenesis.</text>
</comment>
<feature type="compositionally biased region" description="Polar residues" evidence="11">
    <location>
        <begin position="114"/>
        <end position="137"/>
    </location>
</feature>
<evidence type="ECO:0000256" key="8">
    <source>
        <dbReference type="ARBA" id="ARBA00023136"/>
    </source>
</evidence>
<feature type="transmembrane region" description="Helical" evidence="12">
    <location>
        <begin position="307"/>
        <end position="329"/>
    </location>
</feature>
<comment type="caution">
    <text evidence="13">The sequence shown here is derived from an EMBL/GenBank/DDBJ whole genome shotgun (WGS) entry which is preliminary data.</text>
</comment>
<gene>
    <name evidence="13" type="ORF">Bpfe_028673</name>
</gene>
<dbReference type="Proteomes" id="UP001233172">
    <property type="component" value="Unassembled WGS sequence"/>
</dbReference>
<dbReference type="AlphaFoldDB" id="A0AAD8ASY2"/>
<evidence type="ECO:0000256" key="4">
    <source>
        <dbReference type="ARBA" id="ARBA00022692"/>
    </source>
</evidence>
<keyword evidence="7" id="KW-0969">Cilium</keyword>
<feature type="compositionally biased region" description="Polar residues" evidence="11">
    <location>
        <begin position="54"/>
        <end position="69"/>
    </location>
</feature>
<dbReference type="EMBL" id="JASAOG010000257">
    <property type="protein sequence ID" value="KAK0041879.1"/>
    <property type="molecule type" value="Genomic_DNA"/>
</dbReference>
<evidence type="ECO:0000256" key="2">
    <source>
        <dbReference type="ARBA" id="ARBA00004141"/>
    </source>
</evidence>
<evidence type="ECO:0000256" key="3">
    <source>
        <dbReference type="ARBA" id="ARBA00008783"/>
    </source>
</evidence>
<dbReference type="GO" id="GO:0060271">
    <property type="term" value="P:cilium assembly"/>
    <property type="evidence" value="ECO:0007669"/>
    <property type="project" value="TreeGrafter"/>
</dbReference>
<accession>A0AAD8ASY2</accession>
<keyword evidence="9" id="KW-0966">Cell projection</keyword>
<evidence type="ECO:0000313" key="14">
    <source>
        <dbReference type="Proteomes" id="UP001233172"/>
    </source>
</evidence>
<evidence type="ECO:0000256" key="6">
    <source>
        <dbReference type="ARBA" id="ARBA00022989"/>
    </source>
</evidence>
<evidence type="ECO:0000256" key="11">
    <source>
        <dbReference type="SAM" id="MobiDB-lite"/>
    </source>
</evidence>
<keyword evidence="8 12" id="KW-0472">Membrane</keyword>
<protein>
    <submittedName>
        <fullName evidence="13">Transmembrane protein 237</fullName>
    </submittedName>
</protein>
<feature type="transmembrane region" description="Helical" evidence="12">
    <location>
        <begin position="275"/>
        <end position="295"/>
    </location>
</feature>
<evidence type="ECO:0000256" key="9">
    <source>
        <dbReference type="ARBA" id="ARBA00023273"/>
    </source>
</evidence>
<dbReference type="Pfam" id="PF15383">
    <property type="entry name" value="TMEM237"/>
    <property type="match status" value="1"/>
</dbReference>
<keyword evidence="4 12" id="KW-0812">Transmembrane</keyword>
<evidence type="ECO:0000313" key="13">
    <source>
        <dbReference type="EMBL" id="KAK0041879.1"/>
    </source>
</evidence>
<feature type="region of interest" description="Disordered" evidence="11">
    <location>
        <begin position="18"/>
        <end position="167"/>
    </location>
</feature>
<evidence type="ECO:0000256" key="7">
    <source>
        <dbReference type="ARBA" id="ARBA00023069"/>
    </source>
</evidence>
<evidence type="ECO:0000256" key="5">
    <source>
        <dbReference type="ARBA" id="ARBA00022794"/>
    </source>
</evidence>
<feature type="transmembrane region" description="Helical" evidence="12">
    <location>
        <begin position="349"/>
        <end position="370"/>
    </location>
</feature>
<evidence type="ECO:0000256" key="12">
    <source>
        <dbReference type="SAM" id="Phobius"/>
    </source>
</evidence>
<keyword evidence="5" id="KW-0970">Cilium biogenesis/degradation</keyword>
<dbReference type="PANTHER" id="PTHR28388:SF1">
    <property type="entry name" value="TRANSMEMBRANE PROTEIN 237"/>
    <property type="match status" value="1"/>
</dbReference>